<dbReference type="AlphaFoldDB" id="A0A133VHM5"/>
<organism evidence="3 4">
    <name type="scientific">candidate division MSBL1 archaeon SCGC-AAA382A20</name>
    <dbReference type="NCBI Taxonomy" id="1698280"/>
    <lineage>
        <taxon>Archaea</taxon>
        <taxon>Methanobacteriati</taxon>
        <taxon>Methanobacteriota</taxon>
        <taxon>candidate division MSBL1</taxon>
    </lineage>
</organism>
<comment type="caution">
    <text evidence="3">The sequence shown here is derived from an EMBL/GenBank/DDBJ whole genome shotgun (WGS) entry which is preliminary data.</text>
</comment>
<evidence type="ECO:0000259" key="2">
    <source>
        <dbReference type="Pfam" id="PF25087"/>
    </source>
</evidence>
<dbReference type="SUPFAM" id="SSF53448">
    <property type="entry name" value="Nucleotide-diphospho-sugar transferases"/>
    <property type="match status" value="1"/>
</dbReference>
<dbReference type="InterPro" id="IPR005908">
    <property type="entry name" value="G1P_thy_trans_l"/>
</dbReference>
<dbReference type="Pfam" id="PF25087">
    <property type="entry name" value="GMPPB_C"/>
    <property type="match status" value="1"/>
</dbReference>
<reference evidence="3 4" key="1">
    <citation type="journal article" date="2016" name="Sci. Rep.">
        <title>Metabolic traits of an uncultured archaeal lineage -MSBL1- from brine pools of the Red Sea.</title>
        <authorList>
            <person name="Mwirichia R."/>
            <person name="Alam I."/>
            <person name="Rashid M."/>
            <person name="Vinu M."/>
            <person name="Ba-Alawi W."/>
            <person name="Anthony Kamau A."/>
            <person name="Kamanda Ngugi D."/>
            <person name="Goker M."/>
            <person name="Klenk H.P."/>
            <person name="Bajic V."/>
            <person name="Stingl U."/>
        </authorList>
    </citation>
    <scope>NUCLEOTIDE SEQUENCE [LARGE SCALE GENOMIC DNA]</scope>
    <source>
        <strain evidence="3">SCGC-AAA382A20</strain>
    </source>
</reference>
<keyword evidence="3" id="KW-0808">Transferase</keyword>
<dbReference type="InterPro" id="IPR029044">
    <property type="entry name" value="Nucleotide-diphossugar_trans"/>
</dbReference>
<sequence length="356" mass="39138">MKGVVLHGGRGTRLRPLTHTGPKQLIPVANKPISQYVLEDLKNAGIDEIAIILGHIQPDIVREKYGDGSQLGLDISYIRQDEPKGIAHAVKLCREFVGDELFAVYLGDNLIKGGIDRLAEKFENSDSEALVFLNEVDKPQQFGVAKFDEEGNLKKLVEKPEDPPSNYALTGIYFFSPKIFEMIDKIEPSWRGELEITDAIQLLLDEGYDVDYDKVQGWWKDTGTPEDVLEANRLILDNLKPQVNCEVDGKNCLQGRVSVGEGSTVERGAKVRGPSIIGNNTVIKSGVYIGPYTSIGDGVEIMEGEIENSIVMNNCEIRVGERIVNSLIGPDSRIVSGDSKPTGRSMILGKSSEVIL</sequence>
<evidence type="ECO:0000313" key="4">
    <source>
        <dbReference type="Proteomes" id="UP000070263"/>
    </source>
</evidence>
<dbReference type="CDD" id="cd04189">
    <property type="entry name" value="G1P_TT_long"/>
    <property type="match status" value="1"/>
</dbReference>
<dbReference type="PATRIC" id="fig|1698280.3.peg.1067"/>
<dbReference type="EMBL" id="LHYE01000066">
    <property type="protein sequence ID" value="KXB05946.1"/>
    <property type="molecule type" value="Genomic_DNA"/>
</dbReference>
<proteinExistence type="predicted"/>
<evidence type="ECO:0000313" key="3">
    <source>
        <dbReference type="EMBL" id="KXB05946.1"/>
    </source>
</evidence>
<evidence type="ECO:0000259" key="1">
    <source>
        <dbReference type="Pfam" id="PF00483"/>
    </source>
</evidence>
<gene>
    <name evidence="3" type="ORF">AKJ51_04440</name>
</gene>
<dbReference type="Proteomes" id="UP000070263">
    <property type="component" value="Unassembled WGS sequence"/>
</dbReference>
<dbReference type="PANTHER" id="PTHR42883">
    <property type="entry name" value="GLUCOSE-1-PHOSPHATE THYMIDYLTRANSFERASE"/>
    <property type="match status" value="1"/>
</dbReference>
<dbReference type="Gene3D" id="2.160.10.10">
    <property type="entry name" value="Hexapeptide repeat proteins"/>
    <property type="match status" value="1"/>
</dbReference>
<feature type="domain" description="Nucleotidyl transferase" evidence="1">
    <location>
        <begin position="2"/>
        <end position="237"/>
    </location>
</feature>
<dbReference type="Gene3D" id="3.90.550.10">
    <property type="entry name" value="Spore Coat Polysaccharide Biosynthesis Protein SpsA, Chain A"/>
    <property type="match status" value="1"/>
</dbReference>
<accession>A0A133VHM5</accession>
<feature type="domain" description="Mannose-1-phosphate guanyltransferase C-terminal" evidence="2">
    <location>
        <begin position="272"/>
        <end position="335"/>
    </location>
</feature>
<dbReference type="InterPro" id="IPR056729">
    <property type="entry name" value="GMPPB_C"/>
</dbReference>
<name>A0A133VHM5_9EURY</name>
<dbReference type="PANTHER" id="PTHR42883:SF2">
    <property type="entry name" value="THYMIDYLYLTRANSFERASE"/>
    <property type="match status" value="1"/>
</dbReference>
<dbReference type="Pfam" id="PF00483">
    <property type="entry name" value="NTP_transferase"/>
    <property type="match status" value="1"/>
</dbReference>
<keyword evidence="4" id="KW-1185">Reference proteome</keyword>
<dbReference type="InterPro" id="IPR005835">
    <property type="entry name" value="NTP_transferase_dom"/>
</dbReference>
<dbReference type="NCBIfam" id="TIGR01208">
    <property type="entry name" value="rmlA_long"/>
    <property type="match status" value="1"/>
</dbReference>
<dbReference type="GO" id="GO:0016740">
    <property type="term" value="F:transferase activity"/>
    <property type="evidence" value="ECO:0007669"/>
    <property type="project" value="UniProtKB-KW"/>
</dbReference>
<protein>
    <submittedName>
        <fullName evidence="3">Glucose-1-phosphate thymidylyltransferase</fullName>
    </submittedName>
</protein>